<comment type="caution">
    <text evidence="1">The sequence shown here is derived from an EMBL/GenBank/DDBJ whole genome shotgun (WGS) entry which is preliminary data.</text>
</comment>
<dbReference type="InterPro" id="IPR011990">
    <property type="entry name" value="TPR-like_helical_dom_sf"/>
</dbReference>
<feature type="non-terminal residue" evidence="1">
    <location>
        <position position="250"/>
    </location>
</feature>
<evidence type="ECO:0000313" key="1">
    <source>
        <dbReference type="EMBL" id="GAI35267.1"/>
    </source>
</evidence>
<gene>
    <name evidence="1" type="ORF">S06H3_51305</name>
</gene>
<proteinExistence type="predicted"/>
<dbReference type="PROSITE" id="PS50005">
    <property type="entry name" value="TPR"/>
    <property type="match status" value="3"/>
</dbReference>
<accession>X1MUA8</accession>
<dbReference type="SUPFAM" id="SSF48452">
    <property type="entry name" value="TPR-like"/>
    <property type="match status" value="1"/>
</dbReference>
<sequence>AQFKPNLPIEIKKHKGHWEFLKDQLGASQISENSYQVHYNLGMTYRNKGLFNESKREFDECLKLRTDDAHLYLALGEVCIFLGKLDDASKYLQHIYELDFESAQCANALGVVHCLGGDFNKAIEWFQKSLALQTNFAASLNNLGICKSIQKKVGEAIEYFKKAIATGNSDAGFNLGMYYVNEGNYENALKLFSGDTADEYFGKGLVFVEQSKDDEALEFFKKTVSLKPNHAGAYYNIGFIFTKLGKFKEG</sequence>
<dbReference type="Pfam" id="PF13414">
    <property type="entry name" value="TPR_11"/>
    <property type="match status" value="1"/>
</dbReference>
<dbReference type="Gene3D" id="1.25.40.10">
    <property type="entry name" value="Tetratricopeptide repeat domain"/>
    <property type="match status" value="2"/>
</dbReference>
<feature type="non-terminal residue" evidence="1">
    <location>
        <position position="1"/>
    </location>
</feature>
<reference evidence="1" key="1">
    <citation type="journal article" date="2014" name="Front. Microbiol.">
        <title>High frequency of phylogenetically diverse reductive dehalogenase-homologous genes in deep subseafloor sedimentary metagenomes.</title>
        <authorList>
            <person name="Kawai M."/>
            <person name="Futagami T."/>
            <person name="Toyoda A."/>
            <person name="Takaki Y."/>
            <person name="Nishi S."/>
            <person name="Hori S."/>
            <person name="Arai W."/>
            <person name="Tsubouchi T."/>
            <person name="Morono Y."/>
            <person name="Uchiyama I."/>
            <person name="Ito T."/>
            <person name="Fujiyama A."/>
            <person name="Inagaki F."/>
            <person name="Takami H."/>
        </authorList>
    </citation>
    <scope>NUCLEOTIDE SEQUENCE</scope>
    <source>
        <strain evidence="1">Expedition CK06-06</strain>
    </source>
</reference>
<organism evidence="1">
    <name type="scientific">marine sediment metagenome</name>
    <dbReference type="NCBI Taxonomy" id="412755"/>
    <lineage>
        <taxon>unclassified sequences</taxon>
        <taxon>metagenomes</taxon>
        <taxon>ecological metagenomes</taxon>
    </lineage>
</organism>
<protein>
    <submittedName>
        <fullName evidence="1">Uncharacterized protein</fullName>
    </submittedName>
</protein>
<dbReference type="PANTHER" id="PTHR12558:SF13">
    <property type="entry name" value="CELL DIVISION CYCLE PROTEIN 27 HOMOLOG"/>
    <property type="match status" value="1"/>
</dbReference>
<name>X1MUA8_9ZZZZ</name>
<dbReference type="PANTHER" id="PTHR12558">
    <property type="entry name" value="CELL DIVISION CYCLE 16,23,27"/>
    <property type="match status" value="1"/>
</dbReference>
<dbReference type="AlphaFoldDB" id="X1MUA8"/>
<dbReference type="EMBL" id="BARV01032549">
    <property type="protein sequence ID" value="GAI35267.1"/>
    <property type="molecule type" value="Genomic_DNA"/>
</dbReference>
<dbReference type="InterPro" id="IPR019734">
    <property type="entry name" value="TPR_rpt"/>
</dbReference>
<dbReference type="SMART" id="SM00028">
    <property type="entry name" value="TPR"/>
    <property type="match status" value="5"/>
</dbReference>
<dbReference type="Pfam" id="PF13374">
    <property type="entry name" value="TPR_10"/>
    <property type="match status" value="1"/>
</dbReference>
<dbReference type="Pfam" id="PF13181">
    <property type="entry name" value="TPR_8"/>
    <property type="match status" value="4"/>
</dbReference>